<dbReference type="InterPro" id="IPR054689">
    <property type="entry name" value="MG075-like"/>
</dbReference>
<evidence type="ECO:0000313" key="4">
    <source>
        <dbReference type="Proteomes" id="UP000002522"/>
    </source>
</evidence>
<accession>Q8EVF8</accession>
<dbReference type="Proteomes" id="UP000002522">
    <property type="component" value="Chromosome"/>
</dbReference>
<dbReference type="STRING" id="272633.gene:10731723"/>
<dbReference type="RefSeq" id="WP_011077428.1">
    <property type="nucleotide sequence ID" value="NC_004432.1"/>
</dbReference>
<sequence>MKLKNKRSLIKLFSVFLAGATIAIPLSSCSYNNNDFSYDASQTPPKDFNDSTNSDNNNNGSNSFGTLDASIVESKKIESNMVLVEEKPNEYGLTQNYNDFGINGDFSKYLGDKAKIPEDILGYLNHLYYVNNKTVSITNSNLKKVSFTELDSNNKLVFNKTKISFELEAKVSSKELSDFVIGDEKFSLPKDTSLTLTIKADEQILKPTIQKHGQKFYLGWVLDKVFVSFNNKDFEILNFKPTENSFSKAFYFSFNDLSEKQTYFDLKEKYQKDFGQSINSESIKKYLEEKINRETSLYFDYMDLANNLINEIAIDQPVNKLIEKSALYLIDIITKIGIIPDGIDAILKEAITANGSSNSNTLIQVIVNNKNKILSILKSYLGSAYDIVQPLLENLETNMTADNSSYKLIMEYVGQFVGKDDPIRNLITGDILGVTSQAKSLLDILWTNLDTILAKIKEATKNNPTLTSLIDLLTIIFTKDSSANEYGSIYDSMFGSDEAKQKVINAIKNLLPANVGEYIDILFVNNKSFDKTNFQKIIQSFANFFKGLFEYKTESTDKTSFDQRYKNLSFAKTWVNNPVVNKQNNLITTTFKYEVKASISTAVTLDMVPLKNIISQESFNTLINKIANLSGTNASLAESNIYPDLKKYLFNFLPDNFVFGGNGKDTNALIFTYSGDNEEIWFSPEKKGSDYYLGFSVGYGLNIFYDDPNLWKTIASNSNYVKGVFEASKRILLIATAKFKFWYYDFWKSIFQNVLMRSYDINSRFYISDYSTKIADYSSYNPNYYYTNLSFVNNVNNVNVNEIKTMFDLSKAENFKEENSRFTDEQVKDSNTLMWANKDSEVVNGIMPVTNLTNLKTMKDKMFTFSDLNSNFKNLEYGLDYSFNTLFNFSTKLEFQVTVSLVSVDVHPTISLSAGLFKSNLFLPVNFYDVTNKRLVNNFSKNYSDFVFSVSGV</sequence>
<evidence type="ECO:0000256" key="2">
    <source>
        <dbReference type="SAM" id="SignalP"/>
    </source>
</evidence>
<gene>
    <name evidence="3" type="ordered locus">MYPE6060</name>
</gene>
<feature type="signal peptide" evidence="2">
    <location>
        <begin position="1"/>
        <end position="23"/>
    </location>
</feature>
<protein>
    <submittedName>
        <fullName evidence="3">Predicted integral membrane protein</fullName>
    </submittedName>
</protein>
<dbReference type="NCBIfam" id="NF045696">
    <property type="entry name" value="MG075_fam"/>
    <property type="match status" value="1"/>
</dbReference>
<proteinExistence type="predicted"/>
<evidence type="ECO:0000313" key="3">
    <source>
        <dbReference type="EMBL" id="BAC44396.1"/>
    </source>
</evidence>
<dbReference type="AlphaFoldDB" id="Q8EVF8"/>
<feature type="chain" id="PRO_5004308492" evidence="2">
    <location>
        <begin position="24"/>
        <end position="953"/>
    </location>
</feature>
<feature type="compositionally biased region" description="Low complexity" evidence="1">
    <location>
        <begin position="50"/>
        <end position="65"/>
    </location>
</feature>
<dbReference type="KEGG" id="mpe:MYPE6060"/>
<dbReference type="HOGENOM" id="CLU_309908_0_0_14"/>
<feature type="region of interest" description="Disordered" evidence="1">
    <location>
        <begin position="41"/>
        <end position="65"/>
    </location>
</feature>
<evidence type="ECO:0000256" key="1">
    <source>
        <dbReference type="SAM" id="MobiDB-lite"/>
    </source>
</evidence>
<organism evidence="3 4">
    <name type="scientific">Malacoplasma penetrans (strain HF-2)</name>
    <name type="common">Mycoplasma penetrans</name>
    <dbReference type="NCBI Taxonomy" id="272633"/>
    <lineage>
        <taxon>Bacteria</taxon>
        <taxon>Bacillati</taxon>
        <taxon>Mycoplasmatota</taxon>
        <taxon>Mycoplasmoidales</taxon>
        <taxon>Mycoplasmoidaceae</taxon>
        <taxon>Malacoplasma</taxon>
    </lineage>
</organism>
<reference evidence="3 4" key="1">
    <citation type="journal article" date="2002" name="Nucleic Acids Res.">
        <title>The complete genomic sequence of Mycoplasma penetrans, an intracellular bacterial pathogen in humans.</title>
        <authorList>
            <person name="Sasaki Y."/>
            <person name="Ishikawa J."/>
            <person name="Yamashita A."/>
            <person name="Oshima K."/>
            <person name="Kenri T."/>
            <person name="Furuya K."/>
            <person name="Yoshino C."/>
            <person name="Horino A."/>
            <person name="Shiba T."/>
            <person name="Sasaki T."/>
            <person name="Hattori M."/>
        </authorList>
    </citation>
    <scope>NUCLEOTIDE SEQUENCE [LARGE SCALE GENOMIC DNA]</scope>
    <source>
        <strain evidence="3 4">HF-2</strain>
    </source>
</reference>
<keyword evidence="4" id="KW-1185">Reference proteome</keyword>
<dbReference type="EMBL" id="BA000026">
    <property type="protein sequence ID" value="BAC44396.1"/>
    <property type="molecule type" value="Genomic_DNA"/>
</dbReference>
<keyword evidence="2" id="KW-0732">Signal</keyword>
<name>Q8EVF8_MALP2</name>
<dbReference type="InParanoid" id="Q8EVF8"/>